<feature type="compositionally biased region" description="Polar residues" evidence="1">
    <location>
        <begin position="42"/>
        <end position="59"/>
    </location>
</feature>
<dbReference type="InParanoid" id="A0A078AG46"/>
<evidence type="ECO:0000313" key="2">
    <source>
        <dbReference type="EMBL" id="CDW80437.1"/>
    </source>
</evidence>
<name>A0A078AG46_STYLE</name>
<dbReference type="AlphaFoldDB" id="A0A078AG46"/>
<accession>A0A078AG46</accession>
<keyword evidence="3" id="KW-1185">Reference proteome</keyword>
<evidence type="ECO:0000313" key="3">
    <source>
        <dbReference type="Proteomes" id="UP000039865"/>
    </source>
</evidence>
<reference evidence="2 3" key="1">
    <citation type="submission" date="2014-06" db="EMBL/GenBank/DDBJ databases">
        <authorList>
            <person name="Swart Estienne"/>
        </authorList>
    </citation>
    <scope>NUCLEOTIDE SEQUENCE [LARGE SCALE GENOMIC DNA]</scope>
    <source>
        <strain evidence="2 3">130c</strain>
    </source>
</reference>
<feature type="region of interest" description="Disordered" evidence="1">
    <location>
        <begin position="1"/>
        <end position="86"/>
    </location>
</feature>
<evidence type="ECO:0000256" key="1">
    <source>
        <dbReference type="SAM" id="MobiDB-lite"/>
    </source>
</evidence>
<feature type="compositionally biased region" description="Polar residues" evidence="1">
    <location>
        <begin position="75"/>
        <end position="86"/>
    </location>
</feature>
<proteinExistence type="predicted"/>
<dbReference type="Proteomes" id="UP000039865">
    <property type="component" value="Unassembled WGS sequence"/>
</dbReference>
<dbReference type="EMBL" id="CCKQ01008968">
    <property type="protein sequence ID" value="CDW80437.1"/>
    <property type="molecule type" value="Genomic_DNA"/>
</dbReference>
<feature type="compositionally biased region" description="Low complexity" evidence="1">
    <location>
        <begin position="192"/>
        <end position="210"/>
    </location>
</feature>
<feature type="region of interest" description="Disordered" evidence="1">
    <location>
        <begin position="190"/>
        <end position="220"/>
    </location>
</feature>
<feature type="compositionally biased region" description="Polar residues" evidence="1">
    <location>
        <begin position="24"/>
        <end position="34"/>
    </location>
</feature>
<protein>
    <submittedName>
        <fullName evidence="2">Uncharacterized protein</fullName>
    </submittedName>
</protein>
<organism evidence="2 3">
    <name type="scientific">Stylonychia lemnae</name>
    <name type="common">Ciliate</name>
    <dbReference type="NCBI Taxonomy" id="5949"/>
    <lineage>
        <taxon>Eukaryota</taxon>
        <taxon>Sar</taxon>
        <taxon>Alveolata</taxon>
        <taxon>Ciliophora</taxon>
        <taxon>Intramacronucleata</taxon>
        <taxon>Spirotrichea</taxon>
        <taxon>Stichotrichia</taxon>
        <taxon>Sporadotrichida</taxon>
        <taxon>Oxytrichidae</taxon>
        <taxon>Stylonychinae</taxon>
        <taxon>Stylonychia</taxon>
    </lineage>
</organism>
<gene>
    <name evidence="2" type="primary">Contig8588.g9161</name>
    <name evidence="2" type="ORF">STYLEM_9435</name>
</gene>
<sequence>MQIIRKRESDNEETEERDESSSRPLNQLEMSQSIKPLILQESFESISNSDSDDNTAQFKSGSGQGSGGSTENLKESNSPDGITNQNQDQLSLFNLPQFIQTLSNQDLTTRYLASQNSLSCRNMPINAQFKFRVIPIKKDNFIAPKRYSQIYPASYLNPFFISTPTSNQKQQFHKSGNQNRQDDIEELKFETSSNQSQQNRNLSQRNNDSLQQDEDSSRNLIAFTNQEQPIINYYKREPRKKLSQLTQQNRNVIMIQTKQVSYPEADINEQADSQKTSTLINLRQTATNFSQSVQQNLSTYKRQVKNLLKTPQVNKSNLTDKNQLYRI</sequence>